<dbReference type="Proteomes" id="UP001499938">
    <property type="component" value="Unassembled WGS sequence"/>
</dbReference>
<comment type="caution">
    <text evidence="1">The sequence shown here is derived from an EMBL/GenBank/DDBJ whole genome shotgun (WGS) entry which is preliminary data.</text>
</comment>
<evidence type="ECO:0000313" key="2">
    <source>
        <dbReference type="Proteomes" id="UP001499938"/>
    </source>
</evidence>
<organism evidence="1 2">
    <name type="scientific">Nostocoides veronense</name>
    <dbReference type="NCBI Taxonomy" id="330836"/>
    <lineage>
        <taxon>Bacteria</taxon>
        <taxon>Bacillati</taxon>
        <taxon>Actinomycetota</taxon>
        <taxon>Actinomycetes</taxon>
        <taxon>Micrococcales</taxon>
        <taxon>Intrasporangiaceae</taxon>
        <taxon>Nostocoides</taxon>
    </lineage>
</organism>
<proteinExistence type="predicted"/>
<reference evidence="2" key="1">
    <citation type="journal article" date="2019" name="Int. J. Syst. Evol. Microbiol.">
        <title>The Global Catalogue of Microorganisms (GCM) 10K type strain sequencing project: providing services to taxonomists for standard genome sequencing and annotation.</title>
        <authorList>
            <consortium name="The Broad Institute Genomics Platform"/>
            <consortium name="The Broad Institute Genome Sequencing Center for Infectious Disease"/>
            <person name="Wu L."/>
            <person name="Ma J."/>
        </authorList>
    </citation>
    <scope>NUCLEOTIDE SEQUENCE [LARGE SCALE GENOMIC DNA]</scope>
    <source>
        <strain evidence="2">JCM 15592</strain>
    </source>
</reference>
<accession>A0ABP4Y9V6</accession>
<name>A0ABP4Y9V6_9MICO</name>
<evidence type="ECO:0000313" key="1">
    <source>
        <dbReference type="EMBL" id="GAA1808450.1"/>
    </source>
</evidence>
<gene>
    <name evidence="1" type="ORF">GCM10009811_34660</name>
</gene>
<keyword evidence="2" id="KW-1185">Reference proteome</keyword>
<dbReference type="EMBL" id="BAAAPO010000061">
    <property type="protein sequence ID" value="GAA1808450.1"/>
    <property type="molecule type" value="Genomic_DNA"/>
</dbReference>
<sequence length="67" mass="7402">MTRLWLRGGQDLDLGATRLAMTETVAYLRHLAAAGLVTWDDNGTGVRRWRAVDRDAAEKSTTDKGLT</sequence>
<protein>
    <submittedName>
        <fullName evidence="1">Uncharacterized protein</fullName>
    </submittedName>
</protein>